<evidence type="ECO:0000256" key="1">
    <source>
        <dbReference type="SAM" id="Phobius"/>
    </source>
</evidence>
<comment type="caution">
    <text evidence="2">The sequence shown here is derived from an EMBL/GenBank/DDBJ whole genome shotgun (WGS) entry which is preliminary data.</text>
</comment>
<reference evidence="2" key="1">
    <citation type="submission" date="2024-01" db="EMBL/GenBank/DDBJ databases">
        <title>Bank of Algae and Cyanobacteria of the Azores (BACA) strain genomes.</title>
        <authorList>
            <person name="Luz R."/>
            <person name="Cordeiro R."/>
            <person name="Fonseca A."/>
            <person name="Goncalves V."/>
        </authorList>
    </citation>
    <scope>NUCLEOTIDE SEQUENCE</scope>
    <source>
        <strain evidence="2">BACA0141</strain>
    </source>
</reference>
<keyword evidence="1" id="KW-0472">Membrane</keyword>
<accession>A0AAW9PXH9</accession>
<dbReference type="AlphaFoldDB" id="A0AAW9PXH9"/>
<keyword evidence="3" id="KW-1185">Reference proteome</keyword>
<organism evidence="2 3">
    <name type="scientific">Tumidithrix elongata BACA0141</name>
    <dbReference type="NCBI Taxonomy" id="2716417"/>
    <lineage>
        <taxon>Bacteria</taxon>
        <taxon>Bacillati</taxon>
        <taxon>Cyanobacteriota</taxon>
        <taxon>Cyanophyceae</taxon>
        <taxon>Pseudanabaenales</taxon>
        <taxon>Pseudanabaenaceae</taxon>
        <taxon>Tumidithrix</taxon>
        <taxon>Tumidithrix elongata</taxon>
    </lineage>
</organism>
<keyword evidence="1" id="KW-1133">Transmembrane helix</keyword>
<proteinExistence type="predicted"/>
<keyword evidence="1" id="KW-0812">Transmembrane</keyword>
<protein>
    <submittedName>
        <fullName evidence="2">Uncharacterized protein</fullName>
    </submittedName>
</protein>
<dbReference type="Proteomes" id="UP001333818">
    <property type="component" value="Unassembled WGS sequence"/>
</dbReference>
<evidence type="ECO:0000313" key="3">
    <source>
        <dbReference type="Proteomes" id="UP001333818"/>
    </source>
</evidence>
<dbReference type="EMBL" id="JAZBJZ010000005">
    <property type="protein sequence ID" value="MEE3715613.1"/>
    <property type="molecule type" value="Genomic_DNA"/>
</dbReference>
<dbReference type="RefSeq" id="WP_330482037.1">
    <property type="nucleotide sequence ID" value="NZ_JAZBJZ010000005.1"/>
</dbReference>
<name>A0AAW9PXH9_9CYAN</name>
<sequence length="138" mass="15396">MHISKAQKIDQQQSYPCPCPRKRGTLQPITLTDALGCDRCSLIFVVEEGGYSLVQLGGIDPYRRAWQWVGSKWQPSRGSTAKHPLDPPVSMMLASMALLVILLAINSGSPPSLLVVSILLTLLILITWWVLVLRRRDF</sequence>
<feature type="transmembrane region" description="Helical" evidence="1">
    <location>
        <begin position="89"/>
        <end position="107"/>
    </location>
</feature>
<gene>
    <name evidence="2" type="ORF">V2H45_02510</name>
</gene>
<feature type="transmembrane region" description="Helical" evidence="1">
    <location>
        <begin position="113"/>
        <end position="133"/>
    </location>
</feature>
<evidence type="ECO:0000313" key="2">
    <source>
        <dbReference type="EMBL" id="MEE3715613.1"/>
    </source>
</evidence>